<comment type="caution">
    <text evidence="1">The sequence shown here is derived from an EMBL/GenBank/DDBJ whole genome shotgun (WGS) entry which is preliminary data.</text>
</comment>
<dbReference type="Proteomes" id="UP000249547">
    <property type="component" value="Unassembled WGS sequence"/>
</dbReference>
<proteinExistence type="predicted"/>
<name>A0A327QMM0_9BACT</name>
<evidence type="ECO:0000313" key="2">
    <source>
        <dbReference type="Proteomes" id="UP000249547"/>
    </source>
</evidence>
<dbReference type="EMBL" id="QLLL01000004">
    <property type="protein sequence ID" value="RAJ05501.1"/>
    <property type="molecule type" value="Genomic_DNA"/>
</dbReference>
<reference evidence="1 2" key="1">
    <citation type="submission" date="2018-06" db="EMBL/GenBank/DDBJ databases">
        <title>Genomic Encyclopedia of Archaeal and Bacterial Type Strains, Phase II (KMG-II): from individual species to whole genera.</title>
        <authorList>
            <person name="Goeker M."/>
        </authorList>
    </citation>
    <scope>NUCLEOTIDE SEQUENCE [LARGE SCALE GENOMIC DNA]</scope>
    <source>
        <strain evidence="1 2">DSM 23857</strain>
    </source>
</reference>
<dbReference type="OrthoDB" id="1374368at2"/>
<dbReference type="AlphaFoldDB" id="A0A327QMM0"/>
<organism evidence="1 2">
    <name type="scientific">Chitinophaga skermanii</name>
    <dbReference type="NCBI Taxonomy" id="331697"/>
    <lineage>
        <taxon>Bacteria</taxon>
        <taxon>Pseudomonadati</taxon>
        <taxon>Bacteroidota</taxon>
        <taxon>Chitinophagia</taxon>
        <taxon>Chitinophagales</taxon>
        <taxon>Chitinophagaceae</taxon>
        <taxon>Chitinophaga</taxon>
    </lineage>
</organism>
<gene>
    <name evidence="1" type="ORF">LX64_02660</name>
</gene>
<protein>
    <submittedName>
        <fullName evidence="1">Uncharacterized protein</fullName>
    </submittedName>
</protein>
<evidence type="ECO:0000313" key="1">
    <source>
        <dbReference type="EMBL" id="RAJ05501.1"/>
    </source>
</evidence>
<accession>A0A327QMM0</accession>
<sequence length="86" mass="9845">MIKETKNDITKTPGSTYQVFMKNGIFQGISGNKSRKGKWKLSNDNQELTIKICIISIKFSVDYFDAKRRITSSSETGTLEYEKVEE</sequence>
<keyword evidence="2" id="KW-1185">Reference proteome</keyword>